<comment type="caution">
    <text evidence="2">The sequence shown here is derived from an EMBL/GenBank/DDBJ whole genome shotgun (WGS) entry which is preliminary data.</text>
</comment>
<dbReference type="EMBL" id="CAWYQH010000046">
    <property type="protein sequence ID" value="CAK8677441.1"/>
    <property type="molecule type" value="Genomic_DNA"/>
</dbReference>
<organism evidence="2 3">
    <name type="scientific">Clavelina lepadiformis</name>
    <name type="common">Light-bulb sea squirt</name>
    <name type="synonym">Ascidia lepadiformis</name>
    <dbReference type="NCBI Taxonomy" id="159417"/>
    <lineage>
        <taxon>Eukaryota</taxon>
        <taxon>Metazoa</taxon>
        <taxon>Chordata</taxon>
        <taxon>Tunicata</taxon>
        <taxon>Ascidiacea</taxon>
        <taxon>Aplousobranchia</taxon>
        <taxon>Clavelinidae</taxon>
        <taxon>Clavelina</taxon>
    </lineage>
</organism>
<keyword evidence="3" id="KW-1185">Reference proteome</keyword>
<name>A0ABP0FCN1_CLALP</name>
<evidence type="ECO:0000313" key="3">
    <source>
        <dbReference type="Proteomes" id="UP001642483"/>
    </source>
</evidence>
<sequence>MSYLHCTQVLNEDSLNSVNYECNDDRRTEQIETSTIRDSSVKTLHRYLDIQVSSINVGYFAARHTYKAEIFATSADGVRSDIESASFDTSKYCFKSRMIVEKLIIAFMVYDFVAGTAAQIGALGESTTSVSAVEIRDLPSAAPTASKSTDTPVIPEPSPQDNPGVLNSEMLLAIRNARL</sequence>
<proteinExistence type="predicted"/>
<accession>A0ABP0FCN1</accession>
<dbReference type="Proteomes" id="UP001642483">
    <property type="component" value="Unassembled WGS sequence"/>
</dbReference>
<evidence type="ECO:0000256" key="1">
    <source>
        <dbReference type="SAM" id="MobiDB-lite"/>
    </source>
</evidence>
<evidence type="ECO:0000313" key="2">
    <source>
        <dbReference type="EMBL" id="CAK8677441.1"/>
    </source>
</evidence>
<gene>
    <name evidence="2" type="ORF">CVLEPA_LOCUS6822</name>
</gene>
<reference evidence="2 3" key="1">
    <citation type="submission" date="2024-02" db="EMBL/GenBank/DDBJ databases">
        <authorList>
            <person name="Daric V."/>
            <person name="Darras S."/>
        </authorList>
    </citation>
    <scope>NUCLEOTIDE SEQUENCE [LARGE SCALE GENOMIC DNA]</scope>
</reference>
<protein>
    <submittedName>
        <fullName evidence="2">Uncharacterized protein</fullName>
    </submittedName>
</protein>
<feature type="region of interest" description="Disordered" evidence="1">
    <location>
        <begin position="141"/>
        <end position="165"/>
    </location>
</feature>